<dbReference type="eggNOG" id="COG1312">
    <property type="taxonomic scope" value="Bacteria"/>
</dbReference>
<dbReference type="RefSeq" id="WP_002653906.1">
    <property type="nucleotide sequence ID" value="NZ_CH672376.1"/>
</dbReference>
<evidence type="ECO:0000256" key="9">
    <source>
        <dbReference type="ARBA" id="ARBA00023211"/>
    </source>
</evidence>
<dbReference type="Gene3D" id="3.20.20.150">
    <property type="entry name" value="Divalent-metal-dependent TIM barrel enzymes"/>
    <property type="match status" value="1"/>
</dbReference>
<dbReference type="PIRSF" id="PIRSF016049">
    <property type="entry name" value="Man_dehyd"/>
    <property type="match status" value="1"/>
</dbReference>
<reference evidence="11 12" key="1">
    <citation type="submission" date="2006-02" db="EMBL/GenBank/DDBJ databases">
        <authorList>
            <person name="Amann R."/>
            <person name="Ferriera S."/>
            <person name="Johnson J."/>
            <person name="Kravitz S."/>
            <person name="Halpern A."/>
            <person name="Remington K."/>
            <person name="Beeson K."/>
            <person name="Tran B."/>
            <person name="Rogers Y.-H."/>
            <person name="Friedman R."/>
            <person name="Venter J.C."/>
        </authorList>
    </citation>
    <scope>NUCLEOTIDE SEQUENCE [LARGE SCALE GENOMIC DNA]</scope>
    <source>
        <strain evidence="11 12">DSM 3645</strain>
    </source>
</reference>
<comment type="caution">
    <text evidence="11">The sequence shown here is derived from an EMBL/GenBank/DDBJ whole genome shotgun (WGS) entry which is preliminary data.</text>
</comment>
<dbReference type="EC" id="4.2.1.8" evidence="7"/>
<dbReference type="Pfam" id="PF03786">
    <property type="entry name" value="UxuA"/>
    <property type="match status" value="2"/>
</dbReference>
<dbReference type="SUPFAM" id="SSF51658">
    <property type="entry name" value="Xylose isomerase-like"/>
    <property type="match status" value="1"/>
</dbReference>
<dbReference type="InterPro" id="IPR004628">
    <property type="entry name" value="Man_deHydtase"/>
</dbReference>
<protein>
    <recommendedName>
        <fullName evidence="7">mannonate dehydratase</fullName>
        <ecNumber evidence="7">4.2.1.8</ecNumber>
    </recommendedName>
</protein>
<accession>A3ZXG8</accession>
<evidence type="ECO:0000256" key="1">
    <source>
        <dbReference type="ARBA" id="ARBA00001794"/>
    </source>
</evidence>
<comment type="cofactor">
    <cofactor evidence="2">
        <name>Mn(2+)</name>
        <dbReference type="ChEBI" id="CHEBI:29035"/>
    </cofactor>
</comment>
<evidence type="ECO:0000313" key="12">
    <source>
        <dbReference type="Proteomes" id="UP000004358"/>
    </source>
</evidence>
<comment type="cofactor">
    <cofactor evidence="3">
        <name>Fe(2+)</name>
        <dbReference type="ChEBI" id="CHEBI:29033"/>
    </cofactor>
</comment>
<evidence type="ECO:0000256" key="8">
    <source>
        <dbReference type="ARBA" id="ARBA00023004"/>
    </source>
</evidence>
<proteinExistence type="inferred from homology"/>
<comment type="similarity">
    <text evidence="6">Belongs to the mannonate dehydratase family.</text>
</comment>
<evidence type="ECO:0000256" key="4">
    <source>
        <dbReference type="ARBA" id="ARBA00002713"/>
    </source>
</evidence>
<dbReference type="GO" id="GO:0042840">
    <property type="term" value="P:D-glucuronate catabolic process"/>
    <property type="evidence" value="ECO:0007669"/>
    <property type="project" value="TreeGrafter"/>
</dbReference>
<dbReference type="Proteomes" id="UP000004358">
    <property type="component" value="Unassembled WGS sequence"/>
</dbReference>
<evidence type="ECO:0000256" key="3">
    <source>
        <dbReference type="ARBA" id="ARBA00001954"/>
    </source>
</evidence>
<keyword evidence="9" id="KW-0464">Manganese</keyword>
<dbReference type="AlphaFoldDB" id="A3ZXG8"/>
<dbReference type="OrthoDB" id="9780250at2"/>
<comment type="catalytic activity">
    <reaction evidence="1">
        <text>D-mannonate = 2-dehydro-3-deoxy-D-gluconate + H2O</text>
        <dbReference type="Rhea" id="RHEA:20097"/>
        <dbReference type="ChEBI" id="CHEBI:15377"/>
        <dbReference type="ChEBI" id="CHEBI:17767"/>
        <dbReference type="ChEBI" id="CHEBI:57990"/>
        <dbReference type="EC" id="4.2.1.8"/>
    </reaction>
</comment>
<dbReference type="EMBL" id="AANZ01000018">
    <property type="protein sequence ID" value="EAQ78758.1"/>
    <property type="molecule type" value="Genomic_DNA"/>
</dbReference>
<dbReference type="STRING" id="314230.DSM3645_29691"/>
<dbReference type="GO" id="GO:0008927">
    <property type="term" value="F:mannonate dehydratase activity"/>
    <property type="evidence" value="ECO:0007669"/>
    <property type="project" value="UniProtKB-EC"/>
</dbReference>
<evidence type="ECO:0000256" key="6">
    <source>
        <dbReference type="ARBA" id="ARBA00007389"/>
    </source>
</evidence>
<evidence type="ECO:0000256" key="7">
    <source>
        <dbReference type="ARBA" id="ARBA00012927"/>
    </source>
</evidence>
<comment type="function">
    <text evidence="4">Catalyzes the dehydration of D-mannonate.</text>
</comment>
<dbReference type="GO" id="GO:0030145">
    <property type="term" value="F:manganese ion binding"/>
    <property type="evidence" value="ECO:0007669"/>
    <property type="project" value="TreeGrafter"/>
</dbReference>
<evidence type="ECO:0000313" key="11">
    <source>
        <dbReference type="EMBL" id="EAQ78758.1"/>
    </source>
</evidence>
<evidence type="ECO:0000256" key="2">
    <source>
        <dbReference type="ARBA" id="ARBA00001936"/>
    </source>
</evidence>
<dbReference type="GO" id="GO:0008198">
    <property type="term" value="F:ferrous iron binding"/>
    <property type="evidence" value="ECO:0007669"/>
    <property type="project" value="TreeGrafter"/>
</dbReference>
<dbReference type="PANTHER" id="PTHR30387:SF2">
    <property type="entry name" value="MANNONATE DEHYDRATASE"/>
    <property type="match status" value="1"/>
</dbReference>
<sequence length="322" mass="35189">MQLTSVVTPLSDENLARVAQLGVTNVAIRYPGPHLDDLLAIQERLSRFGLQIAAVEGELPIQNAILGTASRDDDLAQMKQLLVNLGSAQIGVCCYNFMPASDWVRTGSQTQERGGAWTTSFRLADADQAASLHAVSSTHTGAAVTREQMWENLRSFLAELLPIAEKSGVALAMHPDDPPLAAFGQHARIMNSLNDFERLLELSSSPSNGICFCQGTFAVMGVDIPGTIRKLGDRIRYVHFRDSHGTADDFTEAFHDNGPTDMVAAMHAYHDIGFQGPIRPDHVPQLAGEEEGDPGYTMLARFFAFGYIRALMQSAEYGLQRR</sequence>
<name>A3ZXG8_9BACT</name>
<dbReference type="InterPro" id="IPR036237">
    <property type="entry name" value="Xyl_isomerase-like_sf"/>
</dbReference>
<gene>
    <name evidence="11" type="ORF">DSM3645_29691</name>
</gene>
<dbReference type="HOGENOM" id="CLU_058621_1_0_0"/>
<organism evidence="11 12">
    <name type="scientific">Blastopirellula marina DSM 3645</name>
    <dbReference type="NCBI Taxonomy" id="314230"/>
    <lineage>
        <taxon>Bacteria</taxon>
        <taxon>Pseudomonadati</taxon>
        <taxon>Planctomycetota</taxon>
        <taxon>Planctomycetia</taxon>
        <taxon>Pirellulales</taxon>
        <taxon>Pirellulaceae</taxon>
        <taxon>Blastopirellula</taxon>
    </lineage>
</organism>
<comment type="pathway">
    <text evidence="5">Carbohydrate metabolism; pentose and glucuronate interconversion.</text>
</comment>
<dbReference type="PANTHER" id="PTHR30387">
    <property type="entry name" value="MANNONATE DEHYDRATASE"/>
    <property type="match status" value="1"/>
</dbReference>
<keyword evidence="8" id="KW-0408">Iron</keyword>
<evidence type="ECO:0000256" key="5">
    <source>
        <dbReference type="ARBA" id="ARBA00004892"/>
    </source>
</evidence>
<keyword evidence="10" id="KW-0456">Lyase</keyword>
<evidence type="ECO:0000256" key="10">
    <source>
        <dbReference type="ARBA" id="ARBA00023239"/>
    </source>
</evidence>
<dbReference type="UniPathway" id="UPA00246"/>